<dbReference type="VEuPathDB" id="FungiDB:H257_10441"/>
<dbReference type="EMBL" id="QUTF01013280">
    <property type="protein sequence ID" value="RHZ18666.1"/>
    <property type="molecule type" value="Genomic_DNA"/>
</dbReference>
<evidence type="ECO:0000256" key="2">
    <source>
        <dbReference type="ARBA" id="ARBA00023136"/>
    </source>
</evidence>
<dbReference type="EMBL" id="QUTG01001640">
    <property type="protein sequence ID" value="RHY99113.1"/>
    <property type="molecule type" value="Genomic_DNA"/>
</dbReference>
<dbReference type="EMBL" id="QUTC01002171">
    <property type="protein sequence ID" value="RHY74978.1"/>
    <property type="molecule type" value="Genomic_DNA"/>
</dbReference>
<dbReference type="EMBL" id="QUTA01005850">
    <property type="protein sequence ID" value="RHY13768.1"/>
    <property type="molecule type" value="Genomic_DNA"/>
</dbReference>
<dbReference type="Proteomes" id="UP000266239">
    <property type="component" value="Unassembled WGS sequence"/>
</dbReference>
<keyword evidence="4" id="KW-0961">Cell wall biogenesis/degradation</keyword>
<dbReference type="InterPro" id="IPR005629">
    <property type="entry name" value="Skn1/Kre6/Sbg1"/>
</dbReference>
<evidence type="ECO:0000313" key="12">
    <source>
        <dbReference type="EMBL" id="RHZ18666.1"/>
    </source>
</evidence>
<evidence type="ECO:0000313" key="14">
    <source>
        <dbReference type="EMBL" id="RLO04768.1"/>
    </source>
</evidence>
<organism evidence="7 19">
    <name type="scientific">Aphanomyces astaci</name>
    <name type="common">Crayfish plague agent</name>
    <dbReference type="NCBI Taxonomy" id="112090"/>
    <lineage>
        <taxon>Eukaryota</taxon>
        <taxon>Sar</taxon>
        <taxon>Stramenopiles</taxon>
        <taxon>Oomycota</taxon>
        <taxon>Saprolegniomycetes</taxon>
        <taxon>Saprolegniales</taxon>
        <taxon>Verrucalvaceae</taxon>
        <taxon>Aphanomyces</taxon>
    </lineage>
</organism>
<evidence type="ECO:0000313" key="7">
    <source>
        <dbReference type="EMBL" id="RHY51179.1"/>
    </source>
</evidence>
<reference evidence="15 16" key="2">
    <citation type="submission" date="2018-08" db="EMBL/GenBank/DDBJ databases">
        <title>Aphanomyces genome sequencing and annotation.</title>
        <authorList>
            <person name="Minardi D."/>
            <person name="Oidtmann B."/>
            <person name="Van Der Giezen M."/>
            <person name="Studholme D.J."/>
        </authorList>
    </citation>
    <scope>NUCLEOTIDE SEQUENCE [LARGE SCALE GENOMIC DNA]</scope>
    <source>
        <strain evidence="10 17">197901</strain>
        <strain evidence="7 19">D2</strain>
        <strain evidence="13 22">Da</strain>
        <strain evidence="12 24">FDL457</strain>
        <strain evidence="5 15">Kv</strain>
        <strain evidence="9 16">SA</strain>
        <strain evidence="8 21">Si</strain>
        <strain evidence="11 23">Sv</strain>
        <strain evidence="6 18">Yx</strain>
    </source>
</reference>
<comment type="caution">
    <text evidence="7">The sequence shown here is derived from an EMBL/GenBank/DDBJ whole genome shotgun (WGS) entry which is preliminary data.</text>
</comment>
<dbReference type="Proteomes" id="UP000266196">
    <property type="component" value="Unassembled WGS sequence"/>
</dbReference>
<dbReference type="Pfam" id="PF03935">
    <property type="entry name" value="SKN1_KRE6_Sbg1"/>
    <property type="match status" value="1"/>
</dbReference>
<dbReference type="Proteomes" id="UP000285712">
    <property type="component" value="Unassembled WGS sequence"/>
</dbReference>
<dbReference type="Proteomes" id="UP000265716">
    <property type="component" value="Unassembled WGS sequence"/>
</dbReference>
<dbReference type="GO" id="GO:0005886">
    <property type="term" value="C:plasma membrane"/>
    <property type="evidence" value="ECO:0007669"/>
    <property type="project" value="TreeGrafter"/>
</dbReference>
<evidence type="ECO:0000313" key="9">
    <source>
        <dbReference type="EMBL" id="RHY74978.1"/>
    </source>
</evidence>
<protein>
    <submittedName>
        <fullName evidence="7">Uncharacterized protein</fullName>
    </submittedName>
</protein>
<evidence type="ECO:0000313" key="6">
    <source>
        <dbReference type="EMBL" id="RHY13768.1"/>
    </source>
</evidence>
<dbReference type="Proteomes" id="UP000286510">
    <property type="component" value="Unassembled WGS sequence"/>
</dbReference>
<name>A0A397CY60_APHAT</name>
<reference evidence="14 20" key="1">
    <citation type="journal article" date="2018" name="J. Invertebr. Pathol.">
        <title>New genotyping method for the causative agent of crayfish plague (Aphanomyces astaci) based on whole genome data.</title>
        <authorList>
            <person name="Minardi D."/>
            <person name="Studholme D.J."/>
            <person name="van der Giezen M."/>
            <person name="Pretto T."/>
            <person name="Oidtmann B."/>
        </authorList>
    </citation>
    <scope>NUCLEOTIDE SEQUENCE [LARGE SCALE GENOMIC DNA]</scope>
    <source>
        <strain evidence="14 20">KB13</strain>
    </source>
</reference>
<evidence type="ECO:0000313" key="20">
    <source>
        <dbReference type="Proteomes" id="UP000275652"/>
    </source>
</evidence>
<dbReference type="Proteomes" id="UP000266643">
    <property type="component" value="Unassembled WGS sequence"/>
</dbReference>
<evidence type="ECO:0000313" key="15">
    <source>
        <dbReference type="Proteomes" id="UP000265427"/>
    </source>
</evidence>
<dbReference type="Proteomes" id="UP000275652">
    <property type="component" value="Unassembled WGS sequence"/>
</dbReference>
<evidence type="ECO:0000256" key="3">
    <source>
        <dbReference type="ARBA" id="ARBA00023180"/>
    </source>
</evidence>
<dbReference type="Proteomes" id="UP000285430">
    <property type="component" value="Unassembled WGS sequence"/>
</dbReference>
<keyword evidence="2" id="KW-0472">Membrane</keyword>
<evidence type="ECO:0000313" key="13">
    <source>
        <dbReference type="EMBL" id="RHZ28115.1"/>
    </source>
</evidence>
<dbReference type="EMBL" id="QUTB01005019">
    <property type="protein sequence ID" value="RHY58204.1"/>
    <property type="molecule type" value="Genomic_DNA"/>
</dbReference>
<dbReference type="GO" id="GO:0015926">
    <property type="term" value="F:glucosidase activity"/>
    <property type="evidence" value="ECO:0007669"/>
    <property type="project" value="TreeGrafter"/>
</dbReference>
<accession>A0A397CY60</accession>
<evidence type="ECO:0000256" key="1">
    <source>
        <dbReference type="ARBA" id="ARBA00004370"/>
    </source>
</evidence>
<evidence type="ECO:0000313" key="19">
    <source>
        <dbReference type="Proteomes" id="UP000266643"/>
    </source>
</evidence>
<evidence type="ECO:0000313" key="16">
    <source>
        <dbReference type="Proteomes" id="UP000265716"/>
    </source>
</evidence>
<proteinExistence type="predicted"/>
<evidence type="ECO:0000313" key="18">
    <source>
        <dbReference type="Proteomes" id="UP000266239"/>
    </source>
</evidence>
<dbReference type="GO" id="GO:0005789">
    <property type="term" value="C:endoplasmic reticulum membrane"/>
    <property type="evidence" value="ECO:0007669"/>
    <property type="project" value="TreeGrafter"/>
</dbReference>
<evidence type="ECO:0000256" key="4">
    <source>
        <dbReference type="ARBA" id="ARBA00023316"/>
    </source>
</evidence>
<comment type="subcellular location">
    <subcellularLocation>
        <location evidence="1">Membrane</location>
    </subcellularLocation>
</comment>
<evidence type="ECO:0000313" key="23">
    <source>
        <dbReference type="Proteomes" id="UP000285712"/>
    </source>
</evidence>
<keyword evidence="3" id="KW-0325">Glycoprotein</keyword>
<evidence type="ECO:0000313" key="22">
    <source>
        <dbReference type="Proteomes" id="UP000285430"/>
    </source>
</evidence>
<dbReference type="PANTHER" id="PTHR31361:SF1">
    <property type="entry name" value="BETA-GLUCAN SYNTHESIS-ASSOCIATED PROTEIN KRE6-RELATED"/>
    <property type="match status" value="1"/>
</dbReference>
<dbReference type="EMBL" id="QUSZ01009886">
    <property type="protein sequence ID" value="RHX98628.1"/>
    <property type="molecule type" value="Genomic_DNA"/>
</dbReference>
<dbReference type="EMBL" id="QUTE01017829">
    <property type="protein sequence ID" value="RHY91594.1"/>
    <property type="molecule type" value="Genomic_DNA"/>
</dbReference>
<dbReference type="EMBL" id="QUTI01028286">
    <property type="protein sequence ID" value="RLO04768.1"/>
    <property type="molecule type" value="Genomic_DNA"/>
</dbReference>
<dbReference type="AlphaFoldDB" id="A0A397CY60"/>
<dbReference type="PANTHER" id="PTHR31361">
    <property type="entry name" value="BETA-GLUCAN SYNTHESIS-ASSOCIATED PROTEIN KRE6-RELATED"/>
    <property type="match status" value="1"/>
</dbReference>
<evidence type="ECO:0000313" key="21">
    <source>
        <dbReference type="Proteomes" id="UP000283543"/>
    </source>
</evidence>
<dbReference type="GO" id="GO:0071555">
    <property type="term" value="P:cell wall organization"/>
    <property type="evidence" value="ECO:0007669"/>
    <property type="project" value="UniProtKB-KW"/>
</dbReference>
<sequence length="154" mass="17549">MTQRCRYVVGLAALVHRTYSIDNDYDNFQTKSHIGVWVDVDTPMSARQVRTSRGETWDLVMSDEFQLDGRSFRPGDDHLWTALDIPDGVNAALEIYNSSNVYTKNGKLINKAEEGPTVVTYFNQWLEEPGFETRTMVSKLYILCNYNASPSHSS</sequence>
<dbReference type="EMBL" id="QUTH01002029">
    <property type="protein sequence ID" value="RHZ28115.1"/>
    <property type="molecule type" value="Genomic_DNA"/>
</dbReference>
<dbReference type="Proteomes" id="UP000283543">
    <property type="component" value="Unassembled WGS sequence"/>
</dbReference>
<evidence type="ECO:0000313" key="8">
    <source>
        <dbReference type="EMBL" id="RHY58204.1"/>
    </source>
</evidence>
<dbReference type="Proteomes" id="UP000265427">
    <property type="component" value="Unassembled WGS sequence"/>
</dbReference>
<evidence type="ECO:0000313" key="24">
    <source>
        <dbReference type="Proteomes" id="UP000286510"/>
    </source>
</evidence>
<dbReference type="Gene3D" id="2.60.120.200">
    <property type="match status" value="1"/>
</dbReference>
<evidence type="ECO:0000313" key="10">
    <source>
        <dbReference type="EMBL" id="RHY91594.1"/>
    </source>
</evidence>
<dbReference type="EMBL" id="QUTD01007226">
    <property type="protein sequence ID" value="RHY51179.1"/>
    <property type="molecule type" value="Genomic_DNA"/>
</dbReference>
<dbReference type="GO" id="GO:0006078">
    <property type="term" value="P:(1-&gt;6)-beta-D-glucan biosynthetic process"/>
    <property type="evidence" value="ECO:0007669"/>
    <property type="project" value="TreeGrafter"/>
</dbReference>
<gene>
    <name evidence="6" type="ORF">DYB25_005108</name>
    <name evidence="12" type="ORF">DYB26_010605</name>
    <name evidence="14" type="ORF">DYB28_004051</name>
    <name evidence="7" type="ORF">DYB30_010551</name>
    <name evidence="10" type="ORF">DYB31_011601</name>
    <name evidence="8" type="ORF">DYB34_011932</name>
    <name evidence="11" type="ORF">DYB35_011751</name>
    <name evidence="5" type="ORF">DYB36_006162</name>
    <name evidence="13" type="ORF">DYB37_007490</name>
    <name evidence="9" type="ORF">DYB38_010503</name>
</gene>
<evidence type="ECO:0000313" key="11">
    <source>
        <dbReference type="EMBL" id="RHY99113.1"/>
    </source>
</evidence>
<evidence type="ECO:0000313" key="5">
    <source>
        <dbReference type="EMBL" id="RHX98628.1"/>
    </source>
</evidence>
<evidence type="ECO:0000313" key="17">
    <source>
        <dbReference type="Proteomes" id="UP000266196"/>
    </source>
</evidence>